<feature type="non-terminal residue" evidence="2">
    <location>
        <position position="191"/>
    </location>
</feature>
<dbReference type="Proteomes" id="UP000574390">
    <property type="component" value="Unassembled WGS sequence"/>
</dbReference>
<dbReference type="Proteomes" id="UP000553632">
    <property type="component" value="Unassembled WGS sequence"/>
</dbReference>
<proteinExistence type="predicted"/>
<evidence type="ECO:0000313" key="4">
    <source>
        <dbReference type="Proteomes" id="UP000553632"/>
    </source>
</evidence>
<evidence type="ECO:0000313" key="3">
    <source>
        <dbReference type="EMBL" id="KAF4751390.1"/>
    </source>
</evidence>
<evidence type="ECO:0000313" key="2">
    <source>
        <dbReference type="EMBL" id="KAF4738436.1"/>
    </source>
</evidence>
<dbReference type="EMBL" id="JABANO010006672">
    <property type="protein sequence ID" value="KAF4751390.1"/>
    <property type="molecule type" value="Genomic_DNA"/>
</dbReference>
<feature type="region of interest" description="Disordered" evidence="1">
    <location>
        <begin position="112"/>
        <end position="134"/>
    </location>
</feature>
<accession>A0A7J6T1U7</accession>
<organism evidence="2 5">
    <name type="scientific">Perkinsus olseni</name>
    <name type="common">Perkinsus atlanticus</name>
    <dbReference type="NCBI Taxonomy" id="32597"/>
    <lineage>
        <taxon>Eukaryota</taxon>
        <taxon>Sar</taxon>
        <taxon>Alveolata</taxon>
        <taxon>Perkinsozoa</taxon>
        <taxon>Perkinsea</taxon>
        <taxon>Perkinsida</taxon>
        <taxon>Perkinsidae</taxon>
        <taxon>Perkinsus</taxon>
    </lineage>
</organism>
<evidence type="ECO:0000313" key="5">
    <source>
        <dbReference type="Proteomes" id="UP000574390"/>
    </source>
</evidence>
<dbReference type="EMBL" id="JABANM010010984">
    <property type="protein sequence ID" value="KAF4738436.1"/>
    <property type="molecule type" value="Genomic_DNA"/>
</dbReference>
<gene>
    <name evidence="2" type="ORF">FOZ62_010986</name>
    <name evidence="3" type="ORF">FOZ63_012116</name>
</gene>
<evidence type="ECO:0000256" key="1">
    <source>
        <dbReference type="SAM" id="MobiDB-lite"/>
    </source>
</evidence>
<keyword evidence="4" id="KW-1185">Reference proteome</keyword>
<dbReference type="AlphaFoldDB" id="A0A7J6T1U7"/>
<comment type="caution">
    <text evidence="2">The sequence shown here is derived from an EMBL/GenBank/DDBJ whole genome shotgun (WGS) entry which is preliminary data.</text>
</comment>
<sequence length="191" mass="21073">RGPLNAVRCLFLKTFRFLNADPSAMTSPSDLLAEALLAETFNTTPFATHADLQLLLDAFGKVLERRGIGKADEAAMKAYRAILAKHREASKRRRAERKPFQFRRRKDVIRSFSSVSSMEPRSPPTPDDSERSDAPHFGLEAVSVMDSVVQESHPATTPGRVENPVMVIEEVEEMVSVLPNLDAAVDGPEGV</sequence>
<name>A0A7J6T1U7_PEROL</name>
<reference evidence="4 5" key="1">
    <citation type="submission" date="2020-04" db="EMBL/GenBank/DDBJ databases">
        <title>Perkinsus olseni comparative genomics.</title>
        <authorList>
            <person name="Bogema D.R."/>
        </authorList>
    </citation>
    <scope>NUCLEOTIDE SEQUENCE [LARGE SCALE GENOMIC DNA]</scope>
    <source>
        <strain evidence="2">ATCC PRA-205</strain>
        <strain evidence="3 4">ATCC PRA-207</strain>
    </source>
</reference>
<feature type="non-terminal residue" evidence="2">
    <location>
        <position position="1"/>
    </location>
</feature>
<protein>
    <submittedName>
        <fullName evidence="2">Uncharacterized protein</fullName>
    </submittedName>
</protein>